<dbReference type="SUPFAM" id="SSF53098">
    <property type="entry name" value="Ribonuclease H-like"/>
    <property type="match status" value="1"/>
</dbReference>
<evidence type="ECO:0000313" key="1">
    <source>
        <dbReference type="EMBL" id="KAL0439777.1"/>
    </source>
</evidence>
<protein>
    <recommendedName>
        <fullName evidence="2">Integrase catalytic domain-containing protein</fullName>
    </recommendedName>
</protein>
<dbReference type="PANTHER" id="PTHR48475:SF1">
    <property type="entry name" value="RNASE H TYPE-1 DOMAIN-CONTAINING PROTEIN"/>
    <property type="match status" value="1"/>
</dbReference>
<reference evidence="1" key="1">
    <citation type="submission" date="2020-06" db="EMBL/GenBank/DDBJ databases">
        <authorList>
            <person name="Li T."/>
            <person name="Hu X."/>
            <person name="Zhang T."/>
            <person name="Song X."/>
            <person name="Zhang H."/>
            <person name="Dai N."/>
            <person name="Sheng W."/>
            <person name="Hou X."/>
            <person name="Wei L."/>
        </authorList>
    </citation>
    <scope>NUCLEOTIDE SEQUENCE</scope>
    <source>
        <strain evidence="1">KEN1</strain>
        <tissue evidence="1">Leaf</tissue>
    </source>
</reference>
<gene>
    <name evidence="1" type="ORF">Slati_2460700</name>
</gene>
<reference evidence="1" key="2">
    <citation type="journal article" date="2024" name="Plant">
        <title>Genomic evolution and insights into agronomic trait innovations of Sesamum species.</title>
        <authorList>
            <person name="Miao H."/>
            <person name="Wang L."/>
            <person name="Qu L."/>
            <person name="Liu H."/>
            <person name="Sun Y."/>
            <person name="Le M."/>
            <person name="Wang Q."/>
            <person name="Wei S."/>
            <person name="Zheng Y."/>
            <person name="Lin W."/>
            <person name="Duan Y."/>
            <person name="Cao H."/>
            <person name="Xiong S."/>
            <person name="Wang X."/>
            <person name="Wei L."/>
            <person name="Li C."/>
            <person name="Ma Q."/>
            <person name="Ju M."/>
            <person name="Zhao R."/>
            <person name="Li G."/>
            <person name="Mu C."/>
            <person name="Tian Q."/>
            <person name="Mei H."/>
            <person name="Zhang T."/>
            <person name="Gao T."/>
            <person name="Zhang H."/>
        </authorList>
    </citation>
    <scope>NUCLEOTIDE SEQUENCE</scope>
    <source>
        <strain evidence="1">KEN1</strain>
    </source>
</reference>
<dbReference type="GO" id="GO:0003676">
    <property type="term" value="F:nucleic acid binding"/>
    <property type="evidence" value="ECO:0007669"/>
    <property type="project" value="InterPro"/>
</dbReference>
<proteinExistence type="predicted"/>
<name>A0AAW2WDN4_9LAMI</name>
<dbReference type="EMBL" id="JACGWN010000008">
    <property type="protein sequence ID" value="KAL0439777.1"/>
    <property type="molecule type" value="Genomic_DNA"/>
</dbReference>
<dbReference type="AlphaFoldDB" id="A0AAW2WDN4"/>
<sequence length="179" mass="20746">MAFRRLGLDVVGPMTKSSGGHLYILAATDYFSKWAEAVPLKEVKKENVADFIRTNIIYRYGVPSLLKKVVAKSKRDWHERIGEALWAYRTTVRTPTQSTPYALVYGVEAVLPLEQQIPSLRIAIQEGLTEEENARIRWKNWKPLTRRDWRHNKGSSVIKLDCLRHSIRKCVRILFKLVI</sequence>
<dbReference type="InterPro" id="IPR036397">
    <property type="entry name" value="RNaseH_sf"/>
</dbReference>
<organism evidence="1">
    <name type="scientific">Sesamum latifolium</name>
    <dbReference type="NCBI Taxonomy" id="2727402"/>
    <lineage>
        <taxon>Eukaryota</taxon>
        <taxon>Viridiplantae</taxon>
        <taxon>Streptophyta</taxon>
        <taxon>Embryophyta</taxon>
        <taxon>Tracheophyta</taxon>
        <taxon>Spermatophyta</taxon>
        <taxon>Magnoliopsida</taxon>
        <taxon>eudicotyledons</taxon>
        <taxon>Gunneridae</taxon>
        <taxon>Pentapetalae</taxon>
        <taxon>asterids</taxon>
        <taxon>lamiids</taxon>
        <taxon>Lamiales</taxon>
        <taxon>Pedaliaceae</taxon>
        <taxon>Sesamum</taxon>
    </lineage>
</organism>
<accession>A0AAW2WDN4</accession>
<comment type="caution">
    <text evidence="1">The sequence shown here is derived from an EMBL/GenBank/DDBJ whole genome shotgun (WGS) entry which is preliminary data.</text>
</comment>
<dbReference type="Gene3D" id="3.30.420.10">
    <property type="entry name" value="Ribonuclease H-like superfamily/Ribonuclease H"/>
    <property type="match status" value="2"/>
</dbReference>
<evidence type="ECO:0008006" key="2">
    <source>
        <dbReference type="Google" id="ProtNLM"/>
    </source>
</evidence>
<dbReference type="InterPro" id="IPR012337">
    <property type="entry name" value="RNaseH-like_sf"/>
</dbReference>
<dbReference type="PANTHER" id="PTHR48475">
    <property type="entry name" value="RIBONUCLEASE H"/>
    <property type="match status" value="1"/>
</dbReference>